<dbReference type="GO" id="GO:0003796">
    <property type="term" value="F:lysozyme activity"/>
    <property type="evidence" value="ECO:0007669"/>
    <property type="project" value="InterPro"/>
</dbReference>
<dbReference type="PANTHER" id="PTHR37406:SF1">
    <property type="entry name" value="T4-TYPE LYSOZYME 1-RELATED"/>
    <property type="match status" value="1"/>
</dbReference>
<keyword evidence="1" id="KW-0929">Antimicrobial</keyword>
<protein>
    <submittedName>
        <fullName evidence="3">Uncharacterized protein</fullName>
    </submittedName>
</protein>
<dbReference type="AlphaFoldDB" id="A0A066ZM01"/>
<comment type="caution">
    <text evidence="3">The sequence shown here is derived from an EMBL/GenBank/DDBJ whole genome shotgun (WGS) entry which is preliminary data.</text>
</comment>
<sequence length="155" mass="18311">MDEVLDSVTQHEGFREKPYIDPLVMREIPHTEKVIILKWFDRLKITFGYGMTFITEEQARMCTAMMLYDIRHELARRKSFFTSMPIKAQDIFVEMAYQMGIEDLMDFKNTWRYAELGQWENAANEMLDSKWAREQTPDRAKQLSDKLAALGEDNA</sequence>
<dbReference type="RefSeq" id="WP_029908348.1">
    <property type="nucleotide sequence ID" value="NZ_AP020335.1"/>
</dbReference>
<dbReference type="GO" id="GO:0042742">
    <property type="term" value="P:defense response to bacterium"/>
    <property type="evidence" value="ECO:0007669"/>
    <property type="project" value="UniProtKB-KW"/>
</dbReference>
<evidence type="ECO:0000313" key="4">
    <source>
        <dbReference type="Proteomes" id="UP000027341"/>
    </source>
</evidence>
<dbReference type="SUPFAM" id="SSF53955">
    <property type="entry name" value="Lysozyme-like"/>
    <property type="match status" value="1"/>
</dbReference>
<keyword evidence="4" id="KW-1185">Reference proteome</keyword>
<dbReference type="Proteomes" id="UP000027341">
    <property type="component" value="Unassembled WGS sequence"/>
</dbReference>
<name>A0A066ZM01_HYDMR</name>
<evidence type="ECO:0000256" key="1">
    <source>
        <dbReference type="ARBA" id="ARBA00022529"/>
    </source>
</evidence>
<dbReference type="STRING" id="28885.EI16_00545"/>
<keyword evidence="2" id="KW-0081">Bacteriolytic enzyme</keyword>
<accession>A0A066ZM01</accession>
<evidence type="ECO:0000256" key="2">
    <source>
        <dbReference type="ARBA" id="ARBA00022638"/>
    </source>
</evidence>
<dbReference type="InterPro" id="IPR052619">
    <property type="entry name" value="Phage_lysozyme-like"/>
</dbReference>
<reference evidence="3 4" key="1">
    <citation type="submission" date="2014-04" db="EMBL/GenBank/DDBJ databases">
        <title>Draft genome sequence of Hydrogenovibrio marinus MH-110, a model organism for aerobic H2 metabolism.</title>
        <authorList>
            <person name="Cha H.J."/>
            <person name="Jo B.H."/>
            <person name="Hwang B.H."/>
        </authorList>
    </citation>
    <scope>NUCLEOTIDE SEQUENCE [LARGE SCALE GENOMIC DNA]</scope>
    <source>
        <strain evidence="3 4">MH-110</strain>
    </source>
</reference>
<gene>
    <name evidence="3" type="ORF">EI16_00545</name>
</gene>
<dbReference type="InterPro" id="IPR023347">
    <property type="entry name" value="Lysozyme_dom_sf"/>
</dbReference>
<dbReference type="PANTHER" id="PTHR37406">
    <property type="entry name" value="T4-TYPE LYSOZYME 1-RELATED"/>
    <property type="match status" value="1"/>
</dbReference>
<dbReference type="InterPro" id="IPR023346">
    <property type="entry name" value="Lysozyme-like_dom_sf"/>
</dbReference>
<evidence type="ECO:0000313" key="3">
    <source>
        <dbReference type="EMBL" id="KDN94838.1"/>
    </source>
</evidence>
<organism evidence="3 4">
    <name type="scientific">Hydrogenovibrio marinus</name>
    <dbReference type="NCBI Taxonomy" id="28885"/>
    <lineage>
        <taxon>Bacteria</taxon>
        <taxon>Pseudomonadati</taxon>
        <taxon>Pseudomonadota</taxon>
        <taxon>Gammaproteobacteria</taxon>
        <taxon>Thiotrichales</taxon>
        <taxon>Piscirickettsiaceae</taxon>
        <taxon>Hydrogenovibrio</taxon>
    </lineage>
</organism>
<dbReference type="Gene3D" id="1.10.530.40">
    <property type="match status" value="1"/>
</dbReference>
<proteinExistence type="predicted"/>
<dbReference type="GO" id="GO:0031640">
    <property type="term" value="P:killing of cells of another organism"/>
    <property type="evidence" value="ECO:0007669"/>
    <property type="project" value="UniProtKB-KW"/>
</dbReference>
<dbReference type="EMBL" id="JMIU01000001">
    <property type="protein sequence ID" value="KDN94838.1"/>
    <property type="molecule type" value="Genomic_DNA"/>
</dbReference>